<evidence type="ECO:0000313" key="3">
    <source>
        <dbReference type="Proteomes" id="UP001490365"/>
    </source>
</evidence>
<evidence type="ECO:0000313" key="2">
    <source>
        <dbReference type="EMBL" id="MER6266170.1"/>
    </source>
</evidence>
<dbReference type="RefSeq" id="WP_351954866.1">
    <property type="nucleotide sequence ID" value="NZ_JBEOZH010000001.1"/>
</dbReference>
<evidence type="ECO:0000256" key="1">
    <source>
        <dbReference type="SAM" id="MobiDB-lite"/>
    </source>
</evidence>
<sequence length="58" mass="6060">MNLSTTPKRRAPQPAGPAARHKPLSDIDPLGTAAARAAGRVTDVADRRSGQSTFNSAF</sequence>
<feature type="compositionally biased region" description="Low complexity" evidence="1">
    <location>
        <begin position="31"/>
        <end position="42"/>
    </location>
</feature>
<evidence type="ECO:0008006" key="4">
    <source>
        <dbReference type="Google" id="ProtNLM"/>
    </source>
</evidence>
<proteinExistence type="predicted"/>
<name>A0ABV1T803_9ACTN</name>
<gene>
    <name evidence="2" type="ORF">ABT211_02540</name>
</gene>
<feature type="region of interest" description="Disordered" evidence="1">
    <location>
        <begin position="1"/>
        <end position="58"/>
    </location>
</feature>
<protein>
    <recommendedName>
        <fullName evidence="4">FXSXX-COOH protein</fullName>
    </recommendedName>
</protein>
<reference evidence="2 3" key="1">
    <citation type="submission" date="2024-06" db="EMBL/GenBank/DDBJ databases">
        <title>The Natural Products Discovery Center: Release of the First 8490 Sequenced Strains for Exploring Actinobacteria Biosynthetic Diversity.</title>
        <authorList>
            <person name="Kalkreuter E."/>
            <person name="Kautsar S.A."/>
            <person name="Yang D."/>
            <person name="Bader C.D."/>
            <person name="Teijaro C.N."/>
            <person name="Fluegel L."/>
            <person name="Davis C.M."/>
            <person name="Simpson J.R."/>
            <person name="Lauterbach L."/>
            <person name="Steele A.D."/>
            <person name="Gui C."/>
            <person name="Meng S."/>
            <person name="Li G."/>
            <person name="Viehrig K."/>
            <person name="Ye F."/>
            <person name="Su P."/>
            <person name="Kiefer A.F."/>
            <person name="Nichols A."/>
            <person name="Cepeda A.J."/>
            <person name="Yan W."/>
            <person name="Fan B."/>
            <person name="Jiang Y."/>
            <person name="Adhikari A."/>
            <person name="Zheng C.-J."/>
            <person name="Schuster L."/>
            <person name="Cowan T.M."/>
            <person name="Smanski M.J."/>
            <person name="Chevrette M.G."/>
            <person name="De Carvalho L.P.S."/>
            <person name="Shen B."/>
        </authorList>
    </citation>
    <scope>NUCLEOTIDE SEQUENCE [LARGE SCALE GENOMIC DNA]</scope>
    <source>
        <strain evidence="2 3">NPDC001694</strain>
    </source>
</reference>
<organism evidence="2 3">
    <name type="scientific">Streptomyces sp. 900105755</name>
    <dbReference type="NCBI Taxonomy" id="3154389"/>
    <lineage>
        <taxon>Bacteria</taxon>
        <taxon>Bacillati</taxon>
        <taxon>Actinomycetota</taxon>
        <taxon>Actinomycetes</taxon>
        <taxon>Kitasatosporales</taxon>
        <taxon>Streptomycetaceae</taxon>
        <taxon>Streptomyces</taxon>
    </lineage>
</organism>
<accession>A0ABV1T803</accession>
<comment type="caution">
    <text evidence="2">The sequence shown here is derived from an EMBL/GenBank/DDBJ whole genome shotgun (WGS) entry which is preliminary data.</text>
</comment>
<dbReference type="EMBL" id="JBEOZM010000001">
    <property type="protein sequence ID" value="MER6266170.1"/>
    <property type="molecule type" value="Genomic_DNA"/>
</dbReference>
<dbReference type="Proteomes" id="UP001490365">
    <property type="component" value="Unassembled WGS sequence"/>
</dbReference>
<keyword evidence="3" id="KW-1185">Reference proteome</keyword>